<evidence type="ECO:0000256" key="3">
    <source>
        <dbReference type="ARBA" id="ARBA00023295"/>
    </source>
</evidence>
<protein>
    <submittedName>
        <fullName evidence="9">DUF4982 domain-containing protein</fullName>
    </submittedName>
</protein>
<comment type="caution">
    <text evidence="9">The sequence shown here is derived from an EMBL/GenBank/DDBJ whole genome shotgun (WGS) entry which is preliminary data.</text>
</comment>
<evidence type="ECO:0000313" key="9">
    <source>
        <dbReference type="EMBL" id="TLS51340.1"/>
    </source>
</evidence>
<comment type="similarity">
    <text evidence="1">Belongs to the glycosyl hydrolase 2 family.</text>
</comment>
<dbReference type="InterPro" id="IPR006102">
    <property type="entry name" value="Ig-like_GH2"/>
</dbReference>
<dbReference type="NCBIfam" id="NF041462">
    <property type="entry name" value="GalA"/>
    <property type="match status" value="1"/>
</dbReference>
<dbReference type="SUPFAM" id="SSF51445">
    <property type="entry name" value="(Trans)glycosidases"/>
    <property type="match status" value="1"/>
</dbReference>
<feature type="domain" description="Glycosyl hydrolases family 2 sugar binding" evidence="6">
    <location>
        <begin position="99"/>
        <end position="194"/>
    </location>
</feature>
<dbReference type="PRINTS" id="PR00132">
    <property type="entry name" value="GLHYDRLASE2"/>
</dbReference>
<dbReference type="PROSITE" id="PS00608">
    <property type="entry name" value="GLYCOSYL_HYDROL_F2_2"/>
    <property type="match status" value="1"/>
</dbReference>
<sequence>MSTSGNGAARETLLFDEQWHFHRGDIHIPYAVKAGRTGGFTDCEKPERGDWLEIAYSDEFSEEEMDPKRWTLVDLPHDWAIEQSYVKHYPKGRAHLPIGVGCYRKLFAMPAEDEGKRITLRFDGVMRNSTVWVNGHLIGTHAAGHTGFMYDITDVLRYGDEGRNVVFVRVDASEYEGWWYDGCGIYRHVWLTKTDPLRVKEWGTYVTTPVVSSDRAEVRIETEVANGYREAAEVRLKTAILDPEGIEAAQVESAETIDGDGERTFAQRVVVESPRLWHPDRPHLYRAVTTVERDGAAVDTYETTFGIRSIEFTKNDGFFINGEPLVIQGVCVHQDFAGVGAALPDRIQAYKIELLKEMGVNAYRCAHHPPTPELLDACDRLGMLVMDENRKLDSSPAGLANLESMIRRDRNHPSVILWSMENEEVLEGTKTGARILDTLARRTRKLDPTRPVVASMNHGYHTGGYADAVDIVGYNYGTYDNDRDIRDKRAYPDRIVIGSESASYTVTRGIYADDEAKAYCSEYGTKLAPWCVSPEHVLRSLAEHRFLTGTFIWTGFDYKGEPTPYNWPAIGSHFGIMDSCGFPKHNYYYFKANWTNEPVVHLFPHWSWHGKAGEPIDVWAYSNCETVELFLNGRSLGTQQVDKLGHLEWKVPYEPGTIEARGANGDVQAAVHTVRTTGAPARIVLDADRTTIDADGRDVSMIRASIVDERGDVVPTADNEIHFAVEGAGKLIGVGNGDPSSHESDKAPYRRAFNGHALAIAQSAKAPGEFVLKATGIGLASAEVRVNVR</sequence>
<dbReference type="InterPro" id="IPR032311">
    <property type="entry name" value="DUF4982"/>
</dbReference>
<keyword evidence="10" id="KW-1185">Reference proteome</keyword>
<gene>
    <name evidence="9" type="ORF">FE782_16270</name>
</gene>
<dbReference type="InterPro" id="IPR008979">
    <property type="entry name" value="Galactose-bd-like_sf"/>
</dbReference>
<dbReference type="PANTHER" id="PTHR42732">
    <property type="entry name" value="BETA-GALACTOSIDASE"/>
    <property type="match status" value="1"/>
</dbReference>
<accession>A0A5R9GB72</accession>
<dbReference type="Pfam" id="PF16355">
    <property type="entry name" value="DUF4982"/>
    <property type="match status" value="1"/>
</dbReference>
<evidence type="ECO:0000313" key="10">
    <source>
        <dbReference type="Proteomes" id="UP000309676"/>
    </source>
</evidence>
<dbReference type="Pfam" id="PF00703">
    <property type="entry name" value="Glyco_hydro_2"/>
    <property type="match status" value="1"/>
</dbReference>
<evidence type="ECO:0000259" key="4">
    <source>
        <dbReference type="Pfam" id="PF00703"/>
    </source>
</evidence>
<dbReference type="SUPFAM" id="SSF49303">
    <property type="entry name" value="beta-Galactosidase/glucuronidase domain"/>
    <property type="match status" value="1"/>
</dbReference>
<dbReference type="InterPro" id="IPR036156">
    <property type="entry name" value="Beta-gal/glucu_dom_sf"/>
</dbReference>
<dbReference type="GO" id="GO:0004553">
    <property type="term" value="F:hydrolase activity, hydrolyzing O-glycosyl compounds"/>
    <property type="evidence" value="ECO:0007669"/>
    <property type="project" value="InterPro"/>
</dbReference>
<proteinExistence type="inferred from homology"/>
<feature type="domain" description="Glycoside hydrolase family 2 catalytic" evidence="5">
    <location>
        <begin position="397"/>
        <end position="463"/>
    </location>
</feature>
<feature type="domain" description="Glycoside hydrolase family 2" evidence="8">
    <location>
        <begin position="683"/>
        <end position="784"/>
    </location>
</feature>
<feature type="domain" description="Glycoside hydrolase family 2 immunoglobulin-like beta-sandwich" evidence="4">
    <location>
        <begin position="205"/>
        <end position="308"/>
    </location>
</feature>
<keyword evidence="2" id="KW-0378">Hydrolase</keyword>
<reference evidence="9 10" key="1">
    <citation type="submission" date="2019-05" db="EMBL/GenBank/DDBJ databases">
        <authorList>
            <person name="Narsing Rao M.P."/>
            <person name="Li W.J."/>
        </authorList>
    </citation>
    <scope>NUCLEOTIDE SEQUENCE [LARGE SCALE GENOMIC DNA]</scope>
    <source>
        <strain evidence="9 10">SYSU_K30003</strain>
    </source>
</reference>
<feature type="domain" description="Glycoside hydrolase family 2 catalytic" evidence="5">
    <location>
        <begin position="314"/>
        <end position="390"/>
    </location>
</feature>
<dbReference type="InterPro" id="IPR006104">
    <property type="entry name" value="Glyco_hydro_2_N"/>
</dbReference>
<dbReference type="InterPro" id="IPR040605">
    <property type="entry name" value="Glyco_hydro2_dom5"/>
</dbReference>
<dbReference type="GO" id="GO:0005975">
    <property type="term" value="P:carbohydrate metabolic process"/>
    <property type="evidence" value="ECO:0007669"/>
    <property type="project" value="InterPro"/>
</dbReference>
<evidence type="ECO:0000259" key="5">
    <source>
        <dbReference type="Pfam" id="PF02836"/>
    </source>
</evidence>
<dbReference type="Pfam" id="PF02836">
    <property type="entry name" value="Glyco_hydro_2_C"/>
    <property type="match status" value="2"/>
</dbReference>
<keyword evidence="3" id="KW-0326">Glycosidase</keyword>
<dbReference type="SUPFAM" id="SSF49785">
    <property type="entry name" value="Galactose-binding domain-like"/>
    <property type="match status" value="1"/>
</dbReference>
<name>A0A5R9GB72_9BACL</name>
<dbReference type="InterPro" id="IPR051913">
    <property type="entry name" value="GH2_Domain-Containing"/>
</dbReference>
<evidence type="ECO:0000259" key="7">
    <source>
        <dbReference type="Pfam" id="PF16355"/>
    </source>
</evidence>
<dbReference type="PANTHER" id="PTHR42732:SF1">
    <property type="entry name" value="BETA-MANNOSIDASE"/>
    <property type="match status" value="1"/>
</dbReference>
<dbReference type="InterPro" id="IPR006101">
    <property type="entry name" value="Glyco_hydro_2"/>
</dbReference>
<evidence type="ECO:0000256" key="1">
    <source>
        <dbReference type="ARBA" id="ARBA00007401"/>
    </source>
</evidence>
<dbReference type="Gene3D" id="2.60.120.260">
    <property type="entry name" value="Galactose-binding domain-like"/>
    <property type="match status" value="1"/>
</dbReference>
<dbReference type="Gene3D" id="2.60.40.10">
    <property type="entry name" value="Immunoglobulins"/>
    <property type="match status" value="3"/>
</dbReference>
<dbReference type="Pfam" id="PF18565">
    <property type="entry name" value="Glyco_hydro2_C5"/>
    <property type="match status" value="1"/>
</dbReference>
<organism evidence="9 10">
    <name type="scientific">Paenibacillus antri</name>
    <dbReference type="NCBI Taxonomy" id="2582848"/>
    <lineage>
        <taxon>Bacteria</taxon>
        <taxon>Bacillati</taxon>
        <taxon>Bacillota</taxon>
        <taxon>Bacilli</taxon>
        <taxon>Bacillales</taxon>
        <taxon>Paenibacillaceae</taxon>
        <taxon>Paenibacillus</taxon>
    </lineage>
</organism>
<dbReference type="InterPro" id="IPR006103">
    <property type="entry name" value="Glyco_hydro_2_cat"/>
</dbReference>
<feature type="domain" description="DUF4982" evidence="7">
    <location>
        <begin position="613"/>
        <end position="665"/>
    </location>
</feature>
<dbReference type="OrthoDB" id="9762066at2"/>
<dbReference type="InterPro" id="IPR023232">
    <property type="entry name" value="Glyco_hydro_2_AS"/>
</dbReference>
<dbReference type="Proteomes" id="UP000309676">
    <property type="component" value="Unassembled WGS sequence"/>
</dbReference>
<evidence type="ECO:0000259" key="6">
    <source>
        <dbReference type="Pfam" id="PF02837"/>
    </source>
</evidence>
<dbReference type="Gene3D" id="3.20.20.80">
    <property type="entry name" value="Glycosidases"/>
    <property type="match status" value="1"/>
</dbReference>
<dbReference type="AlphaFoldDB" id="A0A5R9GB72"/>
<evidence type="ECO:0000256" key="2">
    <source>
        <dbReference type="ARBA" id="ARBA00022801"/>
    </source>
</evidence>
<dbReference type="InterPro" id="IPR048230">
    <property type="entry name" value="GalA-like"/>
</dbReference>
<dbReference type="Pfam" id="PF02837">
    <property type="entry name" value="Glyco_hydro_2_N"/>
    <property type="match status" value="1"/>
</dbReference>
<dbReference type="InterPro" id="IPR013783">
    <property type="entry name" value="Ig-like_fold"/>
</dbReference>
<dbReference type="InterPro" id="IPR017853">
    <property type="entry name" value="GH"/>
</dbReference>
<evidence type="ECO:0000259" key="8">
    <source>
        <dbReference type="Pfam" id="PF18565"/>
    </source>
</evidence>
<dbReference type="EMBL" id="VCIW01000010">
    <property type="protein sequence ID" value="TLS51340.1"/>
    <property type="molecule type" value="Genomic_DNA"/>
</dbReference>